<evidence type="ECO:0000313" key="2">
    <source>
        <dbReference type="Proteomes" id="UP000008316"/>
    </source>
</evidence>
<dbReference type="KEGG" id="bgd:bgla_1g14660"/>
<name>F2LB67_BURGS</name>
<sequence length="69" mass="7594">MLLLLSTENIRALSLKNHLVLTTVRGDLDQVSCLMRVVYLAFWTAQSTLNTADPHAAARSKASGLRPSR</sequence>
<evidence type="ECO:0000313" key="1">
    <source>
        <dbReference type="EMBL" id="AEA60136.1"/>
    </source>
</evidence>
<reference evidence="1 2" key="1">
    <citation type="journal article" date="2011" name="J. Bacteriol.">
        <title>Complete genome sequence of Burkholderia gladioli BSR3.</title>
        <authorList>
            <person name="Seo Y.S."/>
            <person name="Lim J."/>
            <person name="Choi B.S."/>
            <person name="Kim H."/>
            <person name="Goo E."/>
            <person name="Lee B."/>
            <person name="Lim J.S."/>
            <person name="Choi I.Y."/>
            <person name="Moon J.S."/>
            <person name="Kim J."/>
            <person name="Hwang I."/>
        </authorList>
    </citation>
    <scope>NUCLEOTIDE SEQUENCE [LARGE SCALE GENOMIC DNA]</scope>
    <source>
        <strain evidence="1 2">BSR3</strain>
    </source>
</reference>
<dbReference type="EMBL" id="CP002599">
    <property type="protein sequence ID" value="AEA60136.1"/>
    <property type="molecule type" value="Genomic_DNA"/>
</dbReference>
<dbReference type="AlphaFoldDB" id="F2LB67"/>
<accession>F2LB67</accession>
<keyword evidence="2" id="KW-1185">Reference proteome</keyword>
<proteinExistence type="predicted"/>
<organism evidence="1 2">
    <name type="scientific">Burkholderia gladioli (strain BSR3)</name>
    <dbReference type="NCBI Taxonomy" id="999541"/>
    <lineage>
        <taxon>Bacteria</taxon>
        <taxon>Pseudomonadati</taxon>
        <taxon>Pseudomonadota</taxon>
        <taxon>Betaproteobacteria</taxon>
        <taxon>Burkholderiales</taxon>
        <taxon>Burkholderiaceae</taxon>
        <taxon>Burkholderia</taxon>
    </lineage>
</organism>
<gene>
    <name evidence="1" type="ordered locus">bgla_1g14660</name>
</gene>
<protein>
    <submittedName>
        <fullName evidence="1">Uncharacterized protein</fullName>
    </submittedName>
</protein>
<dbReference type="HOGENOM" id="CLU_2767868_0_0_4"/>
<dbReference type="Proteomes" id="UP000008316">
    <property type="component" value="Chromosome 1"/>
</dbReference>